<comment type="caution">
    <text evidence="8">The sequence shown here is derived from an EMBL/GenBank/DDBJ whole genome shotgun (WGS) entry which is preliminary data.</text>
</comment>
<evidence type="ECO:0000259" key="7">
    <source>
        <dbReference type="Pfam" id="PF04138"/>
    </source>
</evidence>
<evidence type="ECO:0000313" key="9">
    <source>
        <dbReference type="Proteomes" id="UP000480570"/>
    </source>
</evidence>
<evidence type="ECO:0000256" key="6">
    <source>
        <dbReference type="SAM" id="Phobius"/>
    </source>
</evidence>
<evidence type="ECO:0000256" key="5">
    <source>
        <dbReference type="ARBA" id="ARBA00023136"/>
    </source>
</evidence>
<proteinExistence type="inferred from homology"/>
<dbReference type="InterPro" id="IPR007267">
    <property type="entry name" value="GtrA_DPMS_TM"/>
</dbReference>
<comment type="similarity">
    <text evidence="2">Belongs to the GtrA family.</text>
</comment>
<keyword evidence="4 6" id="KW-1133">Transmembrane helix</keyword>
<comment type="subcellular location">
    <subcellularLocation>
        <location evidence="1">Membrane</location>
        <topology evidence="1">Multi-pass membrane protein</topology>
    </subcellularLocation>
</comment>
<feature type="transmembrane region" description="Helical" evidence="6">
    <location>
        <begin position="16"/>
        <end position="37"/>
    </location>
</feature>
<feature type="transmembrane region" description="Helical" evidence="6">
    <location>
        <begin position="44"/>
        <end position="64"/>
    </location>
</feature>
<sequence>MFIKTWCQKHQSIIEYVVWGTCAFLINLSVFTILDVWTPMNYQVANAIGWFLATTFAFCTNKLWVFATHASTLKDLMKEMWSFYFFRVVTLLMDIIILFIGISLLKGNDVLVKLVDQCITNIANYAFSRWYIFKTVN</sequence>
<name>A0A7C9IRC8_9LACO</name>
<dbReference type="Pfam" id="PF04138">
    <property type="entry name" value="GtrA_DPMS_TM"/>
    <property type="match status" value="1"/>
</dbReference>
<dbReference type="InterPro" id="IPR051401">
    <property type="entry name" value="GtrA_CellWall_Glycosyl"/>
</dbReference>
<dbReference type="GO" id="GO:0005886">
    <property type="term" value="C:plasma membrane"/>
    <property type="evidence" value="ECO:0007669"/>
    <property type="project" value="TreeGrafter"/>
</dbReference>
<evidence type="ECO:0000256" key="3">
    <source>
        <dbReference type="ARBA" id="ARBA00022692"/>
    </source>
</evidence>
<reference evidence="8 9" key="1">
    <citation type="journal article" date="2019" name="Appl. Environ. Microbiol.">
        <title>Genetic determinants of hydroxycinnamic acid metabolism in heterofermentative lactobacilli.</title>
        <authorList>
            <person name="Gaur G."/>
            <person name="Oh J.H."/>
            <person name="Filannino P."/>
            <person name="Gobbetti M."/>
            <person name="van Pijkeren J.P."/>
            <person name="Ganzle M.G."/>
        </authorList>
    </citation>
    <scope>NUCLEOTIDE SEQUENCE [LARGE SCALE GENOMIC DNA]</scope>
    <source>
        <strain evidence="8 9">FUA3583</strain>
    </source>
</reference>
<dbReference type="PANTHER" id="PTHR38459">
    <property type="entry name" value="PROPHAGE BACTOPRENOL-LINKED GLUCOSE TRANSLOCASE HOMOLOG"/>
    <property type="match status" value="1"/>
</dbReference>
<feature type="domain" description="GtrA/DPMS transmembrane" evidence="7">
    <location>
        <begin position="16"/>
        <end position="133"/>
    </location>
</feature>
<feature type="transmembrane region" description="Helical" evidence="6">
    <location>
        <begin position="84"/>
        <end position="105"/>
    </location>
</feature>
<dbReference type="Proteomes" id="UP000480570">
    <property type="component" value="Unassembled WGS sequence"/>
</dbReference>
<evidence type="ECO:0000256" key="2">
    <source>
        <dbReference type="ARBA" id="ARBA00009399"/>
    </source>
</evidence>
<evidence type="ECO:0000256" key="1">
    <source>
        <dbReference type="ARBA" id="ARBA00004141"/>
    </source>
</evidence>
<dbReference type="PANTHER" id="PTHR38459:SF5">
    <property type="entry name" value="CELL WALL TEICHOIC ACID GLYCOSYLATION PROTEIN GTCA"/>
    <property type="match status" value="1"/>
</dbReference>
<organism evidence="8 9">
    <name type="scientific">Furfurilactobacillus rossiae</name>
    <dbReference type="NCBI Taxonomy" id="231049"/>
    <lineage>
        <taxon>Bacteria</taxon>
        <taxon>Bacillati</taxon>
        <taxon>Bacillota</taxon>
        <taxon>Bacilli</taxon>
        <taxon>Lactobacillales</taxon>
        <taxon>Lactobacillaceae</taxon>
        <taxon>Furfurilactobacillus</taxon>
    </lineage>
</organism>
<accession>A0A7C9IRC8</accession>
<evidence type="ECO:0000256" key="4">
    <source>
        <dbReference type="ARBA" id="ARBA00022989"/>
    </source>
</evidence>
<dbReference type="GO" id="GO:0000271">
    <property type="term" value="P:polysaccharide biosynthetic process"/>
    <property type="evidence" value="ECO:0007669"/>
    <property type="project" value="InterPro"/>
</dbReference>
<evidence type="ECO:0000313" key="8">
    <source>
        <dbReference type="EMBL" id="MYV04819.1"/>
    </source>
</evidence>
<dbReference type="AlphaFoldDB" id="A0A7C9IRC8"/>
<keyword evidence="5 6" id="KW-0472">Membrane</keyword>
<gene>
    <name evidence="8" type="ORF">GB992_02845</name>
</gene>
<dbReference type="EMBL" id="WEZT01000004">
    <property type="protein sequence ID" value="MYV04819.1"/>
    <property type="molecule type" value="Genomic_DNA"/>
</dbReference>
<keyword evidence="3 6" id="KW-0812">Transmembrane</keyword>
<protein>
    <submittedName>
        <fullName evidence="8">GtrA family protein</fullName>
    </submittedName>
</protein>